<feature type="compositionally biased region" description="Gly residues" evidence="1">
    <location>
        <begin position="42"/>
        <end position="76"/>
    </location>
</feature>
<evidence type="ECO:0000313" key="2">
    <source>
        <dbReference type="EMBL" id="QEA06757.1"/>
    </source>
</evidence>
<sequence length="405" mass="41791">MEIRQGLFGTGLALAIGAASVMALPIVAPSTSVAVAQDHNGAGKGAGGGGQGGGQRGQGGQGGQGMQGSGGHGGGSALEDEVMRGRRGSDAAGEDAEEDSDRPAWAGVPGRDGKPGRGNAEPGTSKGGDYGDLWAILRDDEGNPVLDDNGNVQPCLNADCTEVAQLTEDGELPDELADQVMEVEFGRLNVARAPSSVLDHSLTEALAKVDGMTITEANLMDVTDEAGRLVDLLGNTIDSPLENLAIYKALLEASSGETVDGYYVLSVVAQDEGGDSSTLTLRVAPDVLGTLAASAIAGASDKTGELTVDEVVYISSFIGVDDELGALVSDYTYDRTARFDREVTALVYDPDNNVYVPTPTDILEAVSFDSIPAIDGDQNGIDIFTQNADDAVQVLEYVHDNALEE</sequence>
<reference evidence="2" key="1">
    <citation type="submission" date="2019-06" db="EMBL/GenBank/DDBJ databases">
        <authorList>
            <person name="Murdoch R.W."/>
            <person name="Fathepure B."/>
        </authorList>
    </citation>
    <scope>NUCLEOTIDE SEQUENCE</scope>
</reference>
<protein>
    <submittedName>
        <fullName evidence="2">Uncharacterized protein</fullName>
    </submittedName>
</protein>
<gene>
    <name evidence="2" type="ORF">KBTEX_03098</name>
</gene>
<feature type="region of interest" description="Disordered" evidence="1">
    <location>
        <begin position="38"/>
        <end position="132"/>
    </location>
</feature>
<proteinExistence type="predicted"/>
<dbReference type="EMBL" id="MN079168">
    <property type="protein sequence ID" value="QEA06757.1"/>
    <property type="molecule type" value="Genomic_DNA"/>
</dbReference>
<organism evidence="2">
    <name type="scientific">uncultured organism</name>
    <dbReference type="NCBI Taxonomy" id="155900"/>
    <lineage>
        <taxon>unclassified sequences</taxon>
        <taxon>environmental samples</taxon>
    </lineage>
</organism>
<accession>A0A5B8RIY5</accession>
<evidence type="ECO:0000256" key="1">
    <source>
        <dbReference type="SAM" id="MobiDB-lite"/>
    </source>
</evidence>
<name>A0A5B8RIY5_9ZZZZ</name>
<dbReference type="AlphaFoldDB" id="A0A5B8RIY5"/>